<dbReference type="InterPro" id="IPR032799">
    <property type="entry name" value="TAXi_C"/>
</dbReference>
<dbReference type="SUPFAM" id="SSF50630">
    <property type="entry name" value="Acid proteases"/>
    <property type="match status" value="1"/>
</dbReference>
<name>A0A822XUW4_NELNU</name>
<protein>
    <recommendedName>
        <fullName evidence="1">Xylanase inhibitor C-terminal domain-containing protein</fullName>
    </recommendedName>
</protein>
<organism evidence="2 3">
    <name type="scientific">Nelumbo nucifera</name>
    <name type="common">Sacred lotus</name>
    <dbReference type="NCBI Taxonomy" id="4432"/>
    <lineage>
        <taxon>Eukaryota</taxon>
        <taxon>Viridiplantae</taxon>
        <taxon>Streptophyta</taxon>
        <taxon>Embryophyta</taxon>
        <taxon>Tracheophyta</taxon>
        <taxon>Spermatophyta</taxon>
        <taxon>Magnoliopsida</taxon>
        <taxon>Proteales</taxon>
        <taxon>Nelumbonaceae</taxon>
        <taxon>Nelumbo</taxon>
    </lineage>
</organism>
<dbReference type="InterPro" id="IPR021109">
    <property type="entry name" value="Peptidase_aspartic_dom_sf"/>
</dbReference>
<sequence length="207" mass="22944">MNQNMVSRLTKKKSVGLKPVVAPESNTSGSAGRLVAALEFGVSLKSGEYYMDALVDGIVWTFPIENYFIRLDPKDVDCLEILGTPRSTLSIIGNQQQNFHIMYHTKKSRLGFAPIRSVSGFGMGVFIPIRSVSGSRDVGETLTTFLHRSLYRFSNHSLLASLSFLQPFFAGLFVVSPTNFEEKGGMEVLGMKRKVSSLLLLRLFNPD</sequence>
<dbReference type="AlphaFoldDB" id="A0A822XUW4"/>
<dbReference type="Proteomes" id="UP000607653">
    <property type="component" value="Unassembled WGS sequence"/>
</dbReference>
<dbReference type="EMBL" id="DUZY01000001">
    <property type="protein sequence ID" value="DAD24117.1"/>
    <property type="molecule type" value="Genomic_DNA"/>
</dbReference>
<feature type="domain" description="Xylanase inhibitor C-terminal" evidence="1">
    <location>
        <begin position="56"/>
        <end position="113"/>
    </location>
</feature>
<comment type="caution">
    <text evidence="2">The sequence shown here is derived from an EMBL/GenBank/DDBJ whole genome shotgun (WGS) entry which is preliminary data.</text>
</comment>
<gene>
    <name evidence="2" type="ORF">HUJ06_025580</name>
</gene>
<keyword evidence="3" id="KW-1185">Reference proteome</keyword>
<accession>A0A822XUW4</accession>
<evidence type="ECO:0000259" key="1">
    <source>
        <dbReference type="Pfam" id="PF14541"/>
    </source>
</evidence>
<dbReference type="Gene3D" id="2.40.70.10">
    <property type="entry name" value="Acid Proteases"/>
    <property type="match status" value="1"/>
</dbReference>
<proteinExistence type="predicted"/>
<evidence type="ECO:0000313" key="3">
    <source>
        <dbReference type="Proteomes" id="UP000607653"/>
    </source>
</evidence>
<reference evidence="2 3" key="1">
    <citation type="journal article" date="2020" name="Mol. Biol. Evol.">
        <title>Distinct Expression and Methylation Patterns for Genes with Different Fates following a Single Whole-Genome Duplication in Flowering Plants.</title>
        <authorList>
            <person name="Shi T."/>
            <person name="Rahmani R.S."/>
            <person name="Gugger P.F."/>
            <person name="Wang M."/>
            <person name="Li H."/>
            <person name="Zhang Y."/>
            <person name="Li Z."/>
            <person name="Wang Q."/>
            <person name="Van de Peer Y."/>
            <person name="Marchal K."/>
            <person name="Chen J."/>
        </authorList>
    </citation>
    <scope>NUCLEOTIDE SEQUENCE [LARGE SCALE GENOMIC DNA]</scope>
    <source>
        <tissue evidence="2">Leaf</tissue>
    </source>
</reference>
<evidence type="ECO:0000313" key="2">
    <source>
        <dbReference type="EMBL" id="DAD24117.1"/>
    </source>
</evidence>
<dbReference type="Pfam" id="PF14541">
    <property type="entry name" value="TAXi_C"/>
    <property type="match status" value="1"/>
</dbReference>